<dbReference type="Proteomes" id="UP001187192">
    <property type="component" value="Unassembled WGS sequence"/>
</dbReference>
<keyword evidence="6" id="KW-1185">Reference proteome</keyword>
<feature type="domain" description="SGNH hydrolase-type esterase" evidence="4">
    <location>
        <begin position="11"/>
        <end position="195"/>
    </location>
</feature>
<dbReference type="AlphaFoldDB" id="A0AA88DHI2"/>
<sequence length="262" mass="29250">MVGPERPQFVLFGSSIVQLSFSDGGWGAILADLYSRKADIVLRGYSGWNSRRALQVLDKVFPKDAAVQPSLVIVYFGGNDSVQPHPFGIGTHVPLPEYVENMRKIALHLKGLSEKTRIIFLSVPPINEDQIREVFSDYSGALARKNELCGKYSEACLELCKELDIKAIDLWTAIQKRKDWLTTCFLDGIHFTAEASKVVVQEILKVLAENDWEPSLHYKSIPAEFGEDSPYDPIGSDGKSASNVSEFSLDRIIHRGIHVDKD</sequence>
<dbReference type="SUPFAM" id="SSF52266">
    <property type="entry name" value="SGNH hydrolase"/>
    <property type="match status" value="1"/>
</dbReference>
<comment type="similarity">
    <text evidence="1">Belongs to the 'GDSL' lipolytic enzyme family.</text>
</comment>
<reference evidence="5" key="1">
    <citation type="submission" date="2023-07" db="EMBL/GenBank/DDBJ databases">
        <title>draft genome sequence of fig (Ficus carica).</title>
        <authorList>
            <person name="Takahashi T."/>
            <person name="Nishimura K."/>
        </authorList>
    </citation>
    <scope>NUCLEOTIDE SEQUENCE</scope>
</reference>
<evidence type="ECO:0000256" key="2">
    <source>
        <dbReference type="ARBA" id="ARBA00022801"/>
    </source>
</evidence>
<accession>A0AA88DHI2</accession>
<dbReference type="Pfam" id="PF13472">
    <property type="entry name" value="Lipase_GDSL_2"/>
    <property type="match status" value="1"/>
</dbReference>
<comment type="caution">
    <text evidence="5">The sequence shown here is derived from an EMBL/GenBank/DDBJ whole genome shotgun (WGS) entry which is preliminary data.</text>
</comment>
<dbReference type="GO" id="GO:0016042">
    <property type="term" value="P:lipid catabolic process"/>
    <property type="evidence" value="ECO:0007669"/>
    <property type="project" value="UniProtKB-KW"/>
</dbReference>
<protein>
    <recommendedName>
        <fullName evidence="4">SGNH hydrolase-type esterase domain-containing protein</fullName>
    </recommendedName>
</protein>
<dbReference type="PANTHER" id="PTHR14209">
    <property type="entry name" value="ISOAMYL ACETATE-HYDROLYZING ESTERASE 1"/>
    <property type="match status" value="1"/>
</dbReference>
<evidence type="ECO:0000256" key="1">
    <source>
        <dbReference type="ARBA" id="ARBA00008668"/>
    </source>
</evidence>
<proteinExistence type="inferred from homology"/>
<dbReference type="Gene3D" id="3.40.50.1110">
    <property type="entry name" value="SGNH hydrolase"/>
    <property type="match status" value="1"/>
</dbReference>
<keyword evidence="3" id="KW-0442">Lipid degradation</keyword>
<evidence type="ECO:0000256" key="3">
    <source>
        <dbReference type="ARBA" id="ARBA00022963"/>
    </source>
</evidence>
<dbReference type="InterPro" id="IPR036514">
    <property type="entry name" value="SGNH_hydro_sf"/>
</dbReference>
<dbReference type="CDD" id="cd01838">
    <property type="entry name" value="Isoamyl_acetate_hydrolase_like"/>
    <property type="match status" value="1"/>
</dbReference>
<evidence type="ECO:0000313" key="6">
    <source>
        <dbReference type="Proteomes" id="UP001187192"/>
    </source>
</evidence>
<dbReference type="GO" id="GO:0016787">
    <property type="term" value="F:hydrolase activity"/>
    <property type="evidence" value="ECO:0007669"/>
    <property type="project" value="UniProtKB-KW"/>
</dbReference>
<dbReference type="FunFam" id="3.40.50.1110:FF:000002">
    <property type="entry name" value="isoamyl acetate-hydrolyzing esterase 1 homolog"/>
    <property type="match status" value="1"/>
</dbReference>
<keyword evidence="3" id="KW-0443">Lipid metabolism</keyword>
<dbReference type="EMBL" id="BTGU01000011">
    <property type="protein sequence ID" value="GMN40299.1"/>
    <property type="molecule type" value="Genomic_DNA"/>
</dbReference>
<organism evidence="5 6">
    <name type="scientific">Ficus carica</name>
    <name type="common">Common fig</name>
    <dbReference type="NCBI Taxonomy" id="3494"/>
    <lineage>
        <taxon>Eukaryota</taxon>
        <taxon>Viridiplantae</taxon>
        <taxon>Streptophyta</taxon>
        <taxon>Embryophyta</taxon>
        <taxon>Tracheophyta</taxon>
        <taxon>Spermatophyta</taxon>
        <taxon>Magnoliopsida</taxon>
        <taxon>eudicotyledons</taxon>
        <taxon>Gunneridae</taxon>
        <taxon>Pentapetalae</taxon>
        <taxon>rosids</taxon>
        <taxon>fabids</taxon>
        <taxon>Rosales</taxon>
        <taxon>Moraceae</taxon>
        <taxon>Ficeae</taxon>
        <taxon>Ficus</taxon>
    </lineage>
</organism>
<keyword evidence="2" id="KW-0378">Hydrolase</keyword>
<dbReference type="PANTHER" id="PTHR14209:SF10">
    <property type="entry name" value="SGNH HYDROLASE-TYPE ESTERASE DOMAIN-CONTAINING PROTEIN"/>
    <property type="match status" value="1"/>
</dbReference>
<evidence type="ECO:0000313" key="5">
    <source>
        <dbReference type="EMBL" id="GMN40299.1"/>
    </source>
</evidence>
<dbReference type="InterPro" id="IPR013830">
    <property type="entry name" value="SGNH_hydro"/>
</dbReference>
<dbReference type="InterPro" id="IPR045136">
    <property type="entry name" value="Iah1-like"/>
</dbReference>
<name>A0AA88DHI2_FICCA</name>
<evidence type="ECO:0000259" key="4">
    <source>
        <dbReference type="Pfam" id="PF13472"/>
    </source>
</evidence>
<gene>
    <name evidence="5" type="ORF">TIFTF001_009523</name>
</gene>